<evidence type="ECO:0000313" key="2">
    <source>
        <dbReference type="Proteomes" id="UP000006545"/>
    </source>
</evidence>
<accession>F4KNW6</accession>
<organism evidence="1 2">
    <name type="scientific">Porphyromonas asaccharolytica (strain ATCC 25260 / DSM 20707 / BCRC 10618 / CCUG 7834 / JCM 6326 / LMG 13178 / VPI 4198 / B440)</name>
    <name type="common">Bacteroides asaccharolyticus</name>
    <dbReference type="NCBI Taxonomy" id="879243"/>
    <lineage>
        <taxon>Bacteria</taxon>
        <taxon>Pseudomonadati</taxon>
        <taxon>Bacteroidota</taxon>
        <taxon>Bacteroidia</taxon>
        <taxon>Bacteroidales</taxon>
        <taxon>Porphyromonadaceae</taxon>
        <taxon>Porphyromonas</taxon>
    </lineage>
</organism>
<proteinExistence type="predicted"/>
<keyword evidence="2" id="KW-1185">Reference proteome</keyword>
<dbReference type="HOGENOM" id="CLU_2438292_0_0_10"/>
<sequence>MNLESNGLLVIRSISVATREVCGRGTVDYSQNIRTFEELYDDGYIKADTHGVTQSTLGGELLGSFLLRAVLTLCLCLEGKCRLHATVAVS</sequence>
<protein>
    <submittedName>
        <fullName evidence="1">Uncharacterized protein</fullName>
    </submittedName>
</protein>
<dbReference type="STRING" id="879243.Poras_0571"/>
<dbReference type="Proteomes" id="UP000006545">
    <property type="component" value="Chromosome"/>
</dbReference>
<name>F4KNW6_PORAD</name>
<dbReference type="AlphaFoldDB" id="F4KNW6"/>
<dbReference type="EMBL" id="CP002689">
    <property type="protein sequence ID" value="AEE12524.1"/>
    <property type="molecule type" value="Genomic_DNA"/>
</dbReference>
<dbReference type="KEGG" id="pah:Poras_0571"/>
<evidence type="ECO:0000313" key="1">
    <source>
        <dbReference type="EMBL" id="AEE12524.1"/>
    </source>
</evidence>
<gene>
    <name evidence="1" type="ordered locus">Poras_0571</name>
</gene>
<reference evidence="2" key="1">
    <citation type="submission" date="2011-04" db="EMBL/GenBank/DDBJ databases">
        <title>The complete genome of Porphyromonas asaccharolytica DSM 20707.</title>
        <authorList>
            <person name="Lucas S."/>
            <person name="Han J."/>
            <person name="Lapidus A."/>
            <person name="Bruce D."/>
            <person name="Goodwin L."/>
            <person name="Pitluck S."/>
            <person name="Peters L."/>
            <person name="Kyrpides N."/>
            <person name="Mavromatis K."/>
            <person name="Ivanova N."/>
            <person name="Ovchinnikova G."/>
            <person name="Pagani I."/>
            <person name="Lu M."/>
            <person name="Detter J.C."/>
            <person name="Tapia R."/>
            <person name="Han C."/>
            <person name="Land M."/>
            <person name="Hauser L."/>
            <person name="Markowitz V."/>
            <person name="Cheng J.-F."/>
            <person name="Hugenholtz P."/>
            <person name="Woyke T."/>
            <person name="Wu D."/>
            <person name="Gronow S."/>
            <person name="Wellnitz S."/>
            <person name="Brambilla E."/>
            <person name="Klenk H.-P."/>
            <person name="Eisen J.A."/>
        </authorList>
    </citation>
    <scope>NUCLEOTIDE SEQUENCE [LARGE SCALE GENOMIC DNA]</scope>
    <source>
        <strain evidence="2">ATCC 25260 / DSM 20707 / VPI 4198</strain>
    </source>
</reference>